<evidence type="ECO:0000313" key="5">
    <source>
        <dbReference type="Proteomes" id="UP001295444"/>
    </source>
</evidence>
<dbReference type="PANTHER" id="PTHR15312">
    <property type="entry name" value="PROTEIN TYROSINE PHOSPHATASE RECEPTOR TYPE C-ASSOCIATED PROTEIN"/>
    <property type="match status" value="1"/>
</dbReference>
<keyword evidence="3" id="KW-0732">Signal</keyword>
<protein>
    <submittedName>
        <fullName evidence="4">Uncharacterized protein</fullName>
    </submittedName>
</protein>
<dbReference type="InterPro" id="IPR016553">
    <property type="entry name" value="PTPRCAP"/>
</dbReference>
<feature type="chain" id="PRO_5042038608" evidence="3">
    <location>
        <begin position="21"/>
        <end position="148"/>
    </location>
</feature>
<keyword evidence="5" id="KW-1185">Reference proteome</keyword>
<feature type="compositionally biased region" description="Acidic residues" evidence="1">
    <location>
        <begin position="104"/>
        <end position="134"/>
    </location>
</feature>
<gene>
    <name evidence="4" type="ORF">PECUL_23A044875</name>
</gene>
<dbReference type="EMBL" id="OW240922">
    <property type="protein sequence ID" value="CAH2321416.1"/>
    <property type="molecule type" value="Genomic_DNA"/>
</dbReference>
<dbReference type="Proteomes" id="UP001295444">
    <property type="component" value="Chromosome 11"/>
</dbReference>
<name>A0AAD1WQ12_PELCU</name>
<evidence type="ECO:0000313" key="4">
    <source>
        <dbReference type="EMBL" id="CAH2321416.1"/>
    </source>
</evidence>
<reference evidence="4" key="1">
    <citation type="submission" date="2022-03" db="EMBL/GenBank/DDBJ databases">
        <authorList>
            <person name="Alioto T."/>
            <person name="Alioto T."/>
            <person name="Gomez Garrido J."/>
        </authorList>
    </citation>
    <scope>NUCLEOTIDE SEQUENCE</scope>
</reference>
<organism evidence="4 5">
    <name type="scientific">Pelobates cultripes</name>
    <name type="common">Western spadefoot toad</name>
    <dbReference type="NCBI Taxonomy" id="61616"/>
    <lineage>
        <taxon>Eukaryota</taxon>
        <taxon>Metazoa</taxon>
        <taxon>Chordata</taxon>
        <taxon>Craniata</taxon>
        <taxon>Vertebrata</taxon>
        <taxon>Euteleostomi</taxon>
        <taxon>Amphibia</taxon>
        <taxon>Batrachia</taxon>
        <taxon>Anura</taxon>
        <taxon>Pelobatoidea</taxon>
        <taxon>Pelobatidae</taxon>
        <taxon>Pelobates</taxon>
    </lineage>
</organism>
<feature type="signal peptide" evidence="3">
    <location>
        <begin position="1"/>
        <end position="20"/>
    </location>
</feature>
<sequence>MLPLIHLMLHLLLDLPTMQAKSNQKGEEEASSTVTVVFLVILLIVICFALALAWRRLVRIEGGEGYHPRELWHRAQTTMQGLVSRWNGGEEEDMNISDRHSQDEENQNEENQDEENQYEEIQDDDYNNDEENGEEFQLHDAEPNITAL</sequence>
<keyword evidence="2" id="KW-0472">Membrane</keyword>
<accession>A0AAD1WQ12</accession>
<evidence type="ECO:0000256" key="3">
    <source>
        <dbReference type="SAM" id="SignalP"/>
    </source>
</evidence>
<feature type="region of interest" description="Disordered" evidence="1">
    <location>
        <begin position="82"/>
        <end position="148"/>
    </location>
</feature>
<keyword evidence="2" id="KW-0812">Transmembrane</keyword>
<feature type="transmembrane region" description="Helical" evidence="2">
    <location>
        <begin position="30"/>
        <end position="54"/>
    </location>
</feature>
<dbReference type="AlphaFoldDB" id="A0AAD1WQ12"/>
<proteinExistence type="predicted"/>
<evidence type="ECO:0000256" key="1">
    <source>
        <dbReference type="SAM" id="MobiDB-lite"/>
    </source>
</evidence>
<evidence type="ECO:0000256" key="2">
    <source>
        <dbReference type="SAM" id="Phobius"/>
    </source>
</evidence>
<keyword evidence="2" id="KW-1133">Transmembrane helix</keyword>
<dbReference type="PANTHER" id="PTHR15312:SF1">
    <property type="entry name" value="PROTEIN TYROSINE PHOSPHATASE RECEPTOR TYPE C-ASSOCIATED PROTEIN"/>
    <property type="match status" value="1"/>
</dbReference>